<protein>
    <recommendedName>
        <fullName evidence="3">DUF4864 domain-containing protein</fullName>
    </recommendedName>
</protein>
<dbReference type="Pfam" id="PF16156">
    <property type="entry name" value="DUF4864"/>
    <property type="match status" value="1"/>
</dbReference>
<dbReference type="Proteomes" id="UP000217507">
    <property type="component" value="Chromosome"/>
</dbReference>
<evidence type="ECO:0000313" key="1">
    <source>
        <dbReference type="EMBL" id="BAY72263.1"/>
    </source>
</evidence>
<accession>A0A1Z4KTM3</accession>
<reference evidence="1 2" key="1">
    <citation type="submission" date="2017-06" db="EMBL/GenBank/DDBJ databases">
        <title>Genome sequencing of cyanobaciteial culture collection at National Institute for Environmental Studies (NIES).</title>
        <authorList>
            <person name="Hirose Y."/>
            <person name="Shimura Y."/>
            <person name="Fujisawa T."/>
            <person name="Nakamura Y."/>
            <person name="Kawachi M."/>
        </authorList>
    </citation>
    <scope>NUCLEOTIDE SEQUENCE [LARGE SCALE GENOMIC DNA]</scope>
    <source>
        <strain evidence="1 2">NIES-23</strain>
    </source>
</reference>
<sequence>MLTVNSQQLTKTTVIYTFMEVTDQDFLTIRSVIESQLAAFQQDDAPSAFACAAPAIQEQFQNAENFLRMVSMSYPAVYRPRSVFFEKVTTIQDNITQPVLLLAPDGVPLRALYFMEKQPDDSWRINGCILVSVEAETF</sequence>
<gene>
    <name evidence="1" type="ORF">NIES23_50870</name>
</gene>
<evidence type="ECO:0000313" key="2">
    <source>
        <dbReference type="Proteomes" id="UP000217507"/>
    </source>
</evidence>
<name>A0A1Z4KTM3_ANAVA</name>
<evidence type="ECO:0008006" key="3">
    <source>
        <dbReference type="Google" id="ProtNLM"/>
    </source>
</evidence>
<dbReference type="AlphaFoldDB" id="A0A1Z4KTM3"/>
<dbReference type="EMBL" id="AP018216">
    <property type="protein sequence ID" value="BAY72263.1"/>
    <property type="molecule type" value="Genomic_DNA"/>
</dbReference>
<dbReference type="InterPro" id="IPR032347">
    <property type="entry name" value="DUF4864"/>
</dbReference>
<organism evidence="1 2">
    <name type="scientific">Trichormus variabilis NIES-23</name>
    <dbReference type="NCBI Taxonomy" id="1973479"/>
    <lineage>
        <taxon>Bacteria</taxon>
        <taxon>Bacillati</taxon>
        <taxon>Cyanobacteriota</taxon>
        <taxon>Cyanophyceae</taxon>
        <taxon>Nostocales</taxon>
        <taxon>Nostocaceae</taxon>
        <taxon>Trichormus</taxon>
    </lineage>
</organism>
<proteinExistence type="predicted"/>